<gene>
    <name evidence="1" type="ORF">SAMN05421820_10141</name>
</gene>
<dbReference type="AlphaFoldDB" id="A0A1G9IRX5"/>
<accession>A0A1G9IRX5</accession>
<reference evidence="2" key="1">
    <citation type="submission" date="2016-10" db="EMBL/GenBank/DDBJ databases">
        <authorList>
            <person name="Varghese N."/>
            <person name="Submissions S."/>
        </authorList>
    </citation>
    <scope>NUCLEOTIDE SEQUENCE [LARGE SCALE GENOMIC DNA]</scope>
    <source>
        <strain evidence="2">DSM 19110</strain>
    </source>
</reference>
<evidence type="ECO:0000313" key="2">
    <source>
        <dbReference type="Proteomes" id="UP000183200"/>
    </source>
</evidence>
<protein>
    <submittedName>
        <fullName evidence="1">Uncharacterized protein</fullName>
    </submittedName>
</protein>
<proteinExistence type="predicted"/>
<sequence length="65" mass="7362">MELPTVLHDFGKDLYNISETNKMASPVVLRSLLKLNPYELQAKSAVSPRLYVKTWTHPGLTVDSF</sequence>
<dbReference type="Proteomes" id="UP000183200">
    <property type="component" value="Unassembled WGS sequence"/>
</dbReference>
<dbReference type="EMBL" id="FNGY01000001">
    <property type="protein sequence ID" value="SDL28069.1"/>
    <property type="molecule type" value="Genomic_DNA"/>
</dbReference>
<name>A0A1G9IRX5_9SPHI</name>
<organism evidence="1 2">
    <name type="scientific">Pedobacter steynii</name>
    <dbReference type="NCBI Taxonomy" id="430522"/>
    <lineage>
        <taxon>Bacteria</taxon>
        <taxon>Pseudomonadati</taxon>
        <taxon>Bacteroidota</taxon>
        <taxon>Sphingobacteriia</taxon>
        <taxon>Sphingobacteriales</taxon>
        <taxon>Sphingobacteriaceae</taxon>
        <taxon>Pedobacter</taxon>
    </lineage>
</organism>
<evidence type="ECO:0000313" key="1">
    <source>
        <dbReference type="EMBL" id="SDL28069.1"/>
    </source>
</evidence>
<keyword evidence="2" id="KW-1185">Reference proteome</keyword>